<reference evidence="1 2" key="1">
    <citation type="submission" date="2014-02" db="EMBL/GenBank/DDBJ databases">
        <title>Vibrio fortis Dalian14 Genome Sequencing.</title>
        <authorList>
            <person name="Wang Y."/>
            <person name="Song L."/>
            <person name="Liu G."/>
            <person name="Ding J."/>
        </authorList>
    </citation>
    <scope>NUCLEOTIDE SEQUENCE [LARGE SCALE GENOMIC DNA]</scope>
    <source>
        <strain evidence="1 2">Dalian14</strain>
    </source>
</reference>
<keyword evidence="2" id="KW-1185">Reference proteome</keyword>
<keyword evidence="1" id="KW-0378">Hydrolase</keyword>
<proteinExistence type="predicted"/>
<accession>A0A066UKR1</accession>
<dbReference type="STRING" id="212667.VFDL14_24370"/>
<comment type="caution">
    <text evidence="1">The sequence shown here is derived from an EMBL/GenBank/DDBJ whole genome shotgun (WGS) entry which is preliminary data.</text>
</comment>
<evidence type="ECO:0000313" key="2">
    <source>
        <dbReference type="Proteomes" id="UP000027219"/>
    </source>
</evidence>
<dbReference type="EMBL" id="JFFR01000024">
    <property type="protein sequence ID" value="KDN28031.1"/>
    <property type="molecule type" value="Genomic_DNA"/>
</dbReference>
<dbReference type="OrthoDB" id="5875142at2"/>
<name>A0A066UKR1_9VIBR</name>
<dbReference type="Proteomes" id="UP000027219">
    <property type="component" value="Unassembled WGS sequence"/>
</dbReference>
<dbReference type="GO" id="GO:0016787">
    <property type="term" value="F:hydrolase activity"/>
    <property type="evidence" value="ECO:0007669"/>
    <property type="project" value="UniProtKB-KW"/>
</dbReference>
<gene>
    <name evidence="1" type="ORF">VFDL14_24370</name>
</gene>
<protein>
    <submittedName>
        <fullName evidence="1">Nucleotide pyrophosphohydrolase</fullName>
    </submittedName>
</protein>
<dbReference type="Gene3D" id="3.40.50.450">
    <property type="match status" value="1"/>
</dbReference>
<organism evidence="1 2">
    <name type="scientific">Vibrio fortis</name>
    <dbReference type="NCBI Taxonomy" id="212667"/>
    <lineage>
        <taxon>Bacteria</taxon>
        <taxon>Pseudomonadati</taxon>
        <taxon>Pseudomonadota</taxon>
        <taxon>Gammaproteobacteria</taxon>
        <taxon>Vibrionales</taxon>
        <taxon>Vibrionaceae</taxon>
        <taxon>Vibrio</taxon>
    </lineage>
</organism>
<evidence type="ECO:0000313" key="1">
    <source>
        <dbReference type="EMBL" id="KDN28031.1"/>
    </source>
</evidence>
<dbReference type="AlphaFoldDB" id="A0A066UKR1"/>
<sequence length="121" mass="13204">MSKSIYIAGSFKNLEKMQAIHKILADAGIKTTISNPLQSNGIDGCLQRIREADITYILNFDGYVGKSVAMDIGYALGLGKSVCALEAIEDPDITHLLTRVATPDEVIRELLEGDQEQHVIT</sequence>
<dbReference type="RefSeq" id="WP_032551802.1">
    <property type="nucleotide sequence ID" value="NZ_JFFR01000024.1"/>
</dbReference>
<dbReference type="SUPFAM" id="SSF52309">
    <property type="entry name" value="N-(deoxy)ribosyltransferase-like"/>
    <property type="match status" value="1"/>
</dbReference>